<proteinExistence type="predicted"/>
<comment type="caution">
    <text evidence="3">The sequence shown here is derived from an EMBL/GenBank/DDBJ whole genome shotgun (WGS) entry which is preliminary data.</text>
</comment>
<organism evidence="3 4">
    <name type="scientific">Paenibacillus sambharensis</name>
    <dbReference type="NCBI Taxonomy" id="1803190"/>
    <lineage>
        <taxon>Bacteria</taxon>
        <taxon>Bacillati</taxon>
        <taxon>Bacillota</taxon>
        <taxon>Bacilli</taxon>
        <taxon>Bacillales</taxon>
        <taxon>Paenibacillaceae</taxon>
        <taxon>Paenibacillus</taxon>
    </lineage>
</organism>
<evidence type="ECO:0000256" key="1">
    <source>
        <dbReference type="PROSITE-ProRule" id="PRU00409"/>
    </source>
</evidence>
<evidence type="ECO:0000259" key="2">
    <source>
        <dbReference type="PROSITE" id="PS50975"/>
    </source>
</evidence>
<dbReference type="GO" id="GO:0046872">
    <property type="term" value="F:metal ion binding"/>
    <property type="evidence" value="ECO:0007669"/>
    <property type="project" value="InterPro"/>
</dbReference>
<dbReference type="PROSITE" id="PS50975">
    <property type="entry name" value="ATP_GRASP"/>
    <property type="match status" value="1"/>
</dbReference>
<dbReference type="PANTHER" id="PTHR21621">
    <property type="entry name" value="RIBOSOMAL PROTEIN S6 MODIFICATION PROTEIN"/>
    <property type="match status" value="1"/>
</dbReference>
<dbReference type="Proteomes" id="UP000249522">
    <property type="component" value="Unassembled WGS sequence"/>
</dbReference>
<evidence type="ECO:0000313" key="4">
    <source>
        <dbReference type="Proteomes" id="UP000249522"/>
    </source>
</evidence>
<dbReference type="PANTHER" id="PTHR21621:SF0">
    <property type="entry name" value="BETA-CITRYLGLUTAMATE SYNTHASE B-RELATED"/>
    <property type="match status" value="1"/>
</dbReference>
<dbReference type="InterPro" id="IPR011761">
    <property type="entry name" value="ATP-grasp"/>
</dbReference>
<evidence type="ECO:0000313" key="3">
    <source>
        <dbReference type="EMBL" id="PZD94257.1"/>
    </source>
</evidence>
<sequence>MAAPMLKLLGIMSAITTACGISTAFKVPEERLCRLLALNAKANGWETVVFHPAAYNPITGQIDGITLHKGVWVRHLTSTPHIVYDRHFSRNATDRATARHTLQQLERLGTITLNGSPLPGKREVYRKLAGNQELLSLIPPTKILRADSASGLEGMLARYPTGVFLKPSSGMQGKGTIAIQQAPLHDGYLVRGRSHLNKPYTMIVKDHARLLAWIGSHSSRVPYLVQPLLNLLTAAGEPYDVRVLVQKDGTGRWRISGTTARQGAPGTMTANLHGGGSAHPLDPFLTKQFGRQQAGELKEHMITSALQAARNLEQSYGRFAELGLDFGIEPDGRLWFIEANSKPGRTFFRKLGDHKGELRSLSWLLQYARTLARQSALRRGTVVNPAADAYHKSFHS</sequence>
<dbReference type="OrthoDB" id="7869153at2"/>
<reference evidence="3 4" key="1">
    <citation type="submission" date="2018-06" db="EMBL/GenBank/DDBJ databases">
        <title>Paenibacillus imtechensis sp. nov.</title>
        <authorList>
            <person name="Pinnaka A.K."/>
            <person name="Singh H."/>
            <person name="Kaur M."/>
        </authorList>
    </citation>
    <scope>NUCLEOTIDE SEQUENCE [LARGE SCALE GENOMIC DNA]</scope>
    <source>
        <strain evidence="3 4">SMB1</strain>
    </source>
</reference>
<dbReference type="GO" id="GO:0005524">
    <property type="term" value="F:ATP binding"/>
    <property type="evidence" value="ECO:0007669"/>
    <property type="project" value="UniProtKB-UniRule"/>
</dbReference>
<dbReference type="GO" id="GO:0009432">
    <property type="term" value="P:SOS response"/>
    <property type="evidence" value="ECO:0007669"/>
    <property type="project" value="TreeGrafter"/>
</dbReference>
<name>A0A2W1LS27_9BACL</name>
<dbReference type="EMBL" id="QKRB01000053">
    <property type="protein sequence ID" value="PZD94257.1"/>
    <property type="molecule type" value="Genomic_DNA"/>
</dbReference>
<dbReference type="GO" id="GO:0005737">
    <property type="term" value="C:cytoplasm"/>
    <property type="evidence" value="ECO:0007669"/>
    <property type="project" value="TreeGrafter"/>
</dbReference>
<keyword evidence="1" id="KW-0547">Nucleotide-binding</keyword>
<dbReference type="InterPro" id="IPR026838">
    <property type="entry name" value="YheC/D"/>
</dbReference>
<dbReference type="SUPFAM" id="SSF56059">
    <property type="entry name" value="Glutathione synthetase ATP-binding domain-like"/>
    <property type="match status" value="1"/>
</dbReference>
<feature type="domain" description="ATP-grasp" evidence="2">
    <location>
        <begin position="127"/>
        <end position="372"/>
    </location>
</feature>
<dbReference type="Pfam" id="PF14398">
    <property type="entry name" value="ATPgrasp_YheCD"/>
    <property type="match status" value="1"/>
</dbReference>
<protein>
    <recommendedName>
        <fullName evidence="2">ATP-grasp domain-containing protein</fullName>
    </recommendedName>
</protein>
<accession>A0A2W1LS27</accession>
<dbReference type="GO" id="GO:0018169">
    <property type="term" value="F:ribosomal S6-glutamic acid ligase activity"/>
    <property type="evidence" value="ECO:0007669"/>
    <property type="project" value="TreeGrafter"/>
</dbReference>
<keyword evidence="4" id="KW-1185">Reference proteome</keyword>
<dbReference type="Gene3D" id="3.30.470.20">
    <property type="entry name" value="ATP-grasp fold, B domain"/>
    <property type="match status" value="1"/>
</dbReference>
<dbReference type="PROSITE" id="PS51257">
    <property type="entry name" value="PROKAR_LIPOPROTEIN"/>
    <property type="match status" value="1"/>
</dbReference>
<gene>
    <name evidence="3" type="ORF">DNH61_17735</name>
</gene>
<dbReference type="AlphaFoldDB" id="A0A2W1LS27"/>
<keyword evidence="1" id="KW-0067">ATP-binding</keyword>